<dbReference type="EMBL" id="KK852945">
    <property type="protein sequence ID" value="KDR13461.1"/>
    <property type="molecule type" value="Genomic_DNA"/>
</dbReference>
<proteinExistence type="predicted"/>
<dbReference type="InParanoid" id="A0A067QTV2"/>
<organism evidence="1 2">
    <name type="scientific">Zootermopsis nevadensis</name>
    <name type="common">Dampwood termite</name>
    <dbReference type="NCBI Taxonomy" id="136037"/>
    <lineage>
        <taxon>Eukaryota</taxon>
        <taxon>Metazoa</taxon>
        <taxon>Ecdysozoa</taxon>
        <taxon>Arthropoda</taxon>
        <taxon>Hexapoda</taxon>
        <taxon>Insecta</taxon>
        <taxon>Pterygota</taxon>
        <taxon>Neoptera</taxon>
        <taxon>Polyneoptera</taxon>
        <taxon>Dictyoptera</taxon>
        <taxon>Blattodea</taxon>
        <taxon>Blattoidea</taxon>
        <taxon>Termitoidae</taxon>
        <taxon>Termopsidae</taxon>
        <taxon>Zootermopsis</taxon>
    </lineage>
</organism>
<gene>
    <name evidence="1" type="ORF">L798_12570</name>
</gene>
<dbReference type="Proteomes" id="UP000027135">
    <property type="component" value="Unassembled WGS sequence"/>
</dbReference>
<dbReference type="AlphaFoldDB" id="A0A067QTV2"/>
<accession>A0A067QTV2</accession>
<protein>
    <submittedName>
        <fullName evidence="1">Uncharacterized protein</fullName>
    </submittedName>
</protein>
<keyword evidence="2" id="KW-1185">Reference proteome</keyword>
<evidence type="ECO:0000313" key="1">
    <source>
        <dbReference type="EMBL" id="KDR13461.1"/>
    </source>
</evidence>
<sequence>MCVVLLSSRSVQRPWRIFLEQDMANKEYHSCCSQMLPLTGFTDDIPTFNVQDIFTETGNFGNDNDLPDEDDNDRQWNSSSVDLTQDCPIVHLPVLLLSKISMKCSEKYGVVQSYKGKKVYGKLPPDIREAVMKTNQKKSSIQDFFKNSQWTMYLHSKRSTVVNKTQD</sequence>
<name>A0A067QTV2_ZOONE</name>
<evidence type="ECO:0000313" key="2">
    <source>
        <dbReference type="Proteomes" id="UP000027135"/>
    </source>
</evidence>
<reference evidence="1 2" key="1">
    <citation type="journal article" date="2014" name="Nat. Commun.">
        <title>Molecular traces of alternative social organization in a termite genome.</title>
        <authorList>
            <person name="Terrapon N."/>
            <person name="Li C."/>
            <person name="Robertson H.M."/>
            <person name="Ji L."/>
            <person name="Meng X."/>
            <person name="Booth W."/>
            <person name="Chen Z."/>
            <person name="Childers C.P."/>
            <person name="Glastad K.M."/>
            <person name="Gokhale K."/>
            <person name="Gowin J."/>
            <person name="Gronenberg W."/>
            <person name="Hermansen R.A."/>
            <person name="Hu H."/>
            <person name="Hunt B.G."/>
            <person name="Huylmans A.K."/>
            <person name="Khalil S.M."/>
            <person name="Mitchell R.D."/>
            <person name="Munoz-Torres M.C."/>
            <person name="Mustard J.A."/>
            <person name="Pan H."/>
            <person name="Reese J.T."/>
            <person name="Scharf M.E."/>
            <person name="Sun F."/>
            <person name="Vogel H."/>
            <person name="Xiao J."/>
            <person name="Yang W."/>
            <person name="Yang Z."/>
            <person name="Yang Z."/>
            <person name="Zhou J."/>
            <person name="Zhu J."/>
            <person name="Brent C.S."/>
            <person name="Elsik C.G."/>
            <person name="Goodisman M.A."/>
            <person name="Liberles D.A."/>
            <person name="Roe R.M."/>
            <person name="Vargo E.L."/>
            <person name="Vilcinskas A."/>
            <person name="Wang J."/>
            <person name="Bornberg-Bauer E."/>
            <person name="Korb J."/>
            <person name="Zhang G."/>
            <person name="Liebig J."/>
        </authorList>
    </citation>
    <scope>NUCLEOTIDE SEQUENCE [LARGE SCALE GENOMIC DNA]</scope>
    <source>
        <tissue evidence="1">Whole organism</tissue>
    </source>
</reference>